<comment type="similarity">
    <text evidence="1">Belongs to the TSR2 family.</text>
</comment>
<name>A0A1Y2HXF7_9FUNG</name>
<dbReference type="InterPro" id="IPR019398">
    <property type="entry name" value="Pre-rRNA_process_TSR2"/>
</dbReference>
<sequence length="194" mass="21316">MPQLTQDQSTNLHAGVTLMLTNWYALRAAVEHGWGGHETEAKAQWFLDTIAEYLISDGHKIDEEDLADVLEDIMSEEFQTLLEDNSGYVMAKMLYALYLECVKGDYSRVAKLREQFPNTRLPAVVGGGDGGDSSDEGEQGEEGDTALQAAAAAQGQDGDAMDVDQQEPEPEQRGPVVDEDGFMMVSKKGKNKRK</sequence>
<evidence type="ECO:0000256" key="3">
    <source>
        <dbReference type="SAM" id="MobiDB-lite"/>
    </source>
</evidence>
<protein>
    <submittedName>
        <fullName evidence="4">Pre-rRNA-processing protein TSR2-domain-containing protein</fullName>
    </submittedName>
</protein>
<dbReference type="OrthoDB" id="263560at2759"/>
<gene>
    <name evidence="4" type="ORF">BCR44DRAFT_1427414</name>
</gene>
<dbReference type="GO" id="GO:0006364">
    <property type="term" value="P:rRNA processing"/>
    <property type="evidence" value="ECO:0007669"/>
    <property type="project" value="UniProtKB-KW"/>
</dbReference>
<evidence type="ECO:0000313" key="5">
    <source>
        <dbReference type="Proteomes" id="UP000193411"/>
    </source>
</evidence>
<proteinExistence type="inferred from homology"/>
<feature type="compositionally biased region" description="Acidic residues" evidence="3">
    <location>
        <begin position="132"/>
        <end position="144"/>
    </location>
</feature>
<feature type="compositionally biased region" description="Acidic residues" evidence="3">
    <location>
        <begin position="159"/>
        <end position="169"/>
    </location>
</feature>
<accession>A0A1Y2HXF7</accession>
<dbReference type="PANTHER" id="PTHR21250">
    <property type="entry name" value="PRE-RRNA-PROCESSING PROTEIN TSR2 HOMOLOG"/>
    <property type="match status" value="1"/>
</dbReference>
<keyword evidence="5" id="KW-1185">Reference proteome</keyword>
<organism evidence="4 5">
    <name type="scientific">Catenaria anguillulae PL171</name>
    <dbReference type="NCBI Taxonomy" id="765915"/>
    <lineage>
        <taxon>Eukaryota</taxon>
        <taxon>Fungi</taxon>
        <taxon>Fungi incertae sedis</taxon>
        <taxon>Blastocladiomycota</taxon>
        <taxon>Blastocladiomycetes</taxon>
        <taxon>Blastocladiales</taxon>
        <taxon>Catenariaceae</taxon>
        <taxon>Catenaria</taxon>
    </lineage>
</organism>
<feature type="compositionally biased region" description="Low complexity" evidence="3">
    <location>
        <begin position="145"/>
        <end position="158"/>
    </location>
</feature>
<dbReference type="EMBL" id="MCFL01000006">
    <property type="protein sequence ID" value="ORZ39199.1"/>
    <property type="molecule type" value="Genomic_DNA"/>
</dbReference>
<reference evidence="4 5" key="1">
    <citation type="submission" date="2016-07" db="EMBL/GenBank/DDBJ databases">
        <title>Pervasive Adenine N6-methylation of Active Genes in Fungi.</title>
        <authorList>
            <consortium name="DOE Joint Genome Institute"/>
            <person name="Mondo S.J."/>
            <person name="Dannebaum R.O."/>
            <person name="Kuo R.C."/>
            <person name="Labutti K."/>
            <person name="Haridas S."/>
            <person name="Kuo A."/>
            <person name="Salamov A."/>
            <person name="Ahrendt S.R."/>
            <person name="Lipzen A."/>
            <person name="Sullivan W."/>
            <person name="Andreopoulos W.B."/>
            <person name="Clum A."/>
            <person name="Lindquist E."/>
            <person name="Daum C."/>
            <person name="Ramamoorthy G.K."/>
            <person name="Gryganskyi A."/>
            <person name="Culley D."/>
            <person name="Magnuson J.K."/>
            <person name="James T.Y."/>
            <person name="O'Malley M.A."/>
            <person name="Stajich J.E."/>
            <person name="Spatafora J.W."/>
            <person name="Visel A."/>
            <person name="Grigoriev I.V."/>
        </authorList>
    </citation>
    <scope>NUCLEOTIDE SEQUENCE [LARGE SCALE GENOMIC DNA]</scope>
    <source>
        <strain evidence="4 5">PL171</strain>
    </source>
</reference>
<comment type="caution">
    <text evidence="4">The sequence shown here is derived from an EMBL/GenBank/DDBJ whole genome shotgun (WGS) entry which is preliminary data.</text>
</comment>
<evidence type="ECO:0000313" key="4">
    <source>
        <dbReference type="EMBL" id="ORZ39199.1"/>
    </source>
</evidence>
<dbReference type="Proteomes" id="UP000193411">
    <property type="component" value="Unassembled WGS sequence"/>
</dbReference>
<dbReference type="STRING" id="765915.A0A1Y2HXF7"/>
<feature type="region of interest" description="Disordered" evidence="3">
    <location>
        <begin position="120"/>
        <end position="194"/>
    </location>
</feature>
<keyword evidence="2" id="KW-0698">rRNA processing</keyword>
<dbReference type="Pfam" id="PF10273">
    <property type="entry name" value="WGG"/>
    <property type="match status" value="1"/>
</dbReference>
<evidence type="ECO:0000256" key="1">
    <source>
        <dbReference type="ARBA" id="ARBA00006524"/>
    </source>
</evidence>
<evidence type="ECO:0000256" key="2">
    <source>
        <dbReference type="ARBA" id="ARBA00022552"/>
    </source>
</evidence>
<dbReference type="AlphaFoldDB" id="A0A1Y2HXF7"/>